<evidence type="ECO:0000256" key="2">
    <source>
        <dbReference type="SAM" id="Phobius"/>
    </source>
</evidence>
<dbReference type="Gene3D" id="1.20.120.1220">
    <property type="match status" value="1"/>
</dbReference>
<dbReference type="EMBL" id="CP094528">
    <property type="protein sequence ID" value="UOE43805.1"/>
    <property type="molecule type" value="Genomic_DNA"/>
</dbReference>
<dbReference type="InterPro" id="IPR000045">
    <property type="entry name" value="Prepilin_IV_endopep_pep"/>
</dbReference>
<organism evidence="4 5">
    <name type="scientific">Agromyces larvae</name>
    <dbReference type="NCBI Taxonomy" id="2929802"/>
    <lineage>
        <taxon>Bacteria</taxon>
        <taxon>Bacillati</taxon>
        <taxon>Actinomycetota</taxon>
        <taxon>Actinomycetes</taxon>
        <taxon>Micrococcales</taxon>
        <taxon>Microbacteriaceae</taxon>
        <taxon>Agromyces</taxon>
    </lineage>
</organism>
<evidence type="ECO:0000313" key="5">
    <source>
        <dbReference type="Proteomes" id="UP000832097"/>
    </source>
</evidence>
<evidence type="ECO:0000256" key="1">
    <source>
        <dbReference type="ARBA" id="ARBA00005801"/>
    </source>
</evidence>
<reference evidence="4 5" key="1">
    <citation type="submission" date="2022-03" db="EMBL/GenBank/DDBJ databases">
        <title>Mucilaginibacter sp. isolated from the gut of Protaetia brevitarsis seulensis larvae.</title>
        <authorList>
            <person name="Won M."/>
            <person name="Kim S.-J."/>
            <person name="Kwon S.-W."/>
        </authorList>
    </citation>
    <scope>NUCLEOTIDE SEQUENCE [LARGE SCALE GENOMIC DNA]</scope>
    <source>
        <strain evidence="4 5">CFWR-12</strain>
    </source>
</reference>
<name>A0ABY4BX58_9MICO</name>
<dbReference type="Proteomes" id="UP000832097">
    <property type="component" value="Chromosome"/>
</dbReference>
<dbReference type="Pfam" id="PF01478">
    <property type="entry name" value="Peptidase_A24"/>
    <property type="match status" value="1"/>
</dbReference>
<protein>
    <submittedName>
        <fullName evidence="4">A24 family peptidase</fullName>
    </submittedName>
</protein>
<gene>
    <name evidence="4" type="ORF">MTO99_16785</name>
</gene>
<dbReference type="RefSeq" id="WP_243555039.1">
    <property type="nucleotide sequence ID" value="NZ_CP094528.1"/>
</dbReference>
<evidence type="ECO:0000313" key="4">
    <source>
        <dbReference type="EMBL" id="UOE43805.1"/>
    </source>
</evidence>
<feature type="transmembrane region" description="Helical" evidence="2">
    <location>
        <begin position="122"/>
        <end position="143"/>
    </location>
</feature>
<keyword evidence="5" id="KW-1185">Reference proteome</keyword>
<proteinExistence type="inferred from homology"/>
<evidence type="ECO:0000259" key="3">
    <source>
        <dbReference type="Pfam" id="PF01478"/>
    </source>
</evidence>
<sequence length="219" mass="22585">MPLTTSASVLIAGVLGGVVGWWPLSAWIERQLRDDRMQRRTIRVVASLTTAIVWGVVAWRFADAAGLAVLPAILAFTAASTVLSIVDLVEHRLPNPVVGATLAIVGGLLVLAAAVSGRWLSLAWAAAGLGAMFGVYLLLGLLVPNAMGMGDMKLAAPIGMLLGWFGLTTWVVGLVAAFLVGGVIAIAALALRRVSWRGSIPFGPAMLAGALVSLLVTAG</sequence>
<comment type="similarity">
    <text evidence="1">Belongs to the peptidase A24 family.</text>
</comment>
<keyword evidence="2" id="KW-0472">Membrane</keyword>
<dbReference type="InterPro" id="IPR050882">
    <property type="entry name" value="Prepilin_peptidase/N-MTase"/>
</dbReference>
<feature type="transmembrane region" description="Helical" evidence="2">
    <location>
        <begin position="6"/>
        <end position="24"/>
    </location>
</feature>
<dbReference type="PANTHER" id="PTHR30487">
    <property type="entry name" value="TYPE 4 PREPILIN-LIKE PROTEINS LEADER PEPTIDE-PROCESSING ENZYME"/>
    <property type="match status" value="1"/>
</dbReference>
<feature type="transmembrane region" description="Helical" evidence="2">
    <location>
        <begin position="68"/>
        <end position="89"/>
    </location>
</feature>
<keyword evidence="2" id="KW-1133">Transmembrane helix</keyword>
<feature type="transmembrane region" description="Helical" evidence="2">
    <location>
        <begin position="96"/>
        <end position="116"/>
    </location>
</feature>
<dbReference type="PANTHER" id="PTHR30487:SF0">
    <property type="entry name" value="PREPILIN LEADER PEPTIDASE_N-METHYLTRANSFERASE-RELATED"/>
    <property type="match status" value="1"/>
</dbReference>
<keyword evidence="2" id="KW-0812">Transmembrane</keyword>
<feature type="transmembrane region" description="Helical" evidence="2">
    <location>
        <begin position="44"/>
        <end position="62"/>
    </location>
</feature>
<accession>A0ABY4BX58</accession>
<feature type="domain" description="Prepilin type IV endopeptidase peptidase" evidence="3">
    <location>
        <begin position="75"/>
        <end position="186"/>
    </location>
</feature>
<feature type="transmembrane region" description="Helical" evidence="2">
    <location>
        <begin position="200"/>
        <end position="218"/>
    </location>
</feature>
<feature type="transmembrane region" description="Helical" evidence="2">
    <location>
        <begin position="164"/>
        <end position="188"/>
    </location>
</feature>